<organism evidence="6 7">
    <name type="scientific">Nonomuraea solani</name>
    <dbReference type="NCBI Taxonomy" id="1144553"/>
    <lineage>
        <taxon>Bacteria</taxon>
        <taxon>Bacillati</taxon>
        <taxon>Actinomycetota</taxon>
        <taxon>Actinomycetes</taxon>
        <taxon>Streptosporangiales</taxon>
        <taxon>Streptosporangiaceae</taxon>
        <taxon>Nonomuraea</taxon>
    </lineage>
</organism>
<dbReference type="RefSeq" id="WP_103962113.1">
    <property type="nucleotide sequence ID" value="NZ_FNVT01000018.1"/>
</dbReference>
<evidence type="ECO:0000256" key="3">
    <source>
        <dbReference type="ARBA" id="ARBA00023125"/>
    </source>
</evidence>
<dbReference type="GO" id="GO:0003700">
    <property type="term" value="F:DNA-binding transcription factor activity"/>
    <property type="evidence" value="ECO:0007669"/>
    <property type="project" value="InterPro"/>
</dbReference>
<dbReference type="InterPro" id="IPR036390">
    <property type="entry name" value="WH_DNA-bd_sf"/>
</dbReference>
<proteinExistence type="inferred from homology"/>
<evidence type="ECO:0000256" key="4">
    <source>
        <dbReference type="ARBA" id="ARBA00023163"/>
    </source>
</evidence>
<reference evidence="6 7" key="1">
    <citation type="submission" date="2016-10" db="EMBL/GenBank/DDBJ databases">
        <authorList>
            <person name="de Groot N.N."/>
        </authorList>
    </citation>
    <scope>NUCLEOTIDE SEQUENCE [LARGE SCALE GENOMIC DNA]</scope>
    <source>
        <strain evidence="6 7">CGMCC 4.7037</strain>
    </source>
</reference>
<keyword evidence="7" id="KW-1185">Reference proteome</keyword>
<dbReference type="Proteomes" id="UP000236732">
    <property type="component" value="Unassembled WGS sequence"/>
</dbReference>
<evidence type="ECO:0000313" key="7">
    <source>
        <dbReference type="Proteomes" id="UP000236732"/>
    </source>
</evidence>
<dbReference type="SUPFAM" id="SSF53850">
    <property type="entry name" value="Periplasmic binding protein-like II"/>
    <property type="match status" value="1"/>
</dbReference>
<dbReference type="PANTHER" id="PTHR30346">
    <property type="entry name" value="TRANSCRIPTIONAL DUAL REGULATOR HCAR-RELATED"/>
    <property type="match status" value="1"/>
</dbReference>
<dbReference type="EMBL" id="FNVT01000018">
    <property type="protein sequence ID" value="SEH00996.1"/>
    <property type="molecule type" value="Genomic_DNA"/>
</dbReference>
<dbReference type="CDD" id="cd05466">
    <property type="entry name" value="PBP2_LTTR_substrate"/>
    <property type="match status" value="1"/>
</dbReference>
<dbReference type="Pfam" id="PF03466">
    <property type="entry name" value="LysR_substrate"/>
    <property type="match status" value="1"/>
</dbReference>
<name>A0A1H6EVD3_9ACTN</name>
<feature type="domain" description="HTH lysR-type" evidence="5">
    <location>
        <begin position="1"/>
        <end position="58"/>
    </location>
</feature>
<evidence type="ECO:0000256" key="2">
    <source>
        <dbReference type="ARBA" id="ARBA00023015"/>
    </source>
</evidence>
<evidence type="ECO:0000313" key="6">
    <source>
        <dbReference type="EMBL" id="SEH00996.1"/>
    </source>
</evidence>
<dbReference type="SUPFAM" id="SSF46785">
    <property type="entry name" value="Winged helix' DNA-binding domain"/>
    <property type="match status" value="1"/>
</dbReference>
<dbReference type="OrthoDB" id="3181812at2"/>
<dbReference type="InterPro" id="IPR005119">
    <property type="entry name" value="LysR_subst-bd"/>
</dbReference>
<dbReference type="GO" id="GO:0032993">
    <property type="term" value="C:protein-DNA complex"/>
    <property type="evidence" value="ECO:0007669"/>
    <property type="project" value="TreeGrafter"/>
</dbReference>
<evidence type="ECO:0000256" key="1">
    <source>
        <dbReference type="ARBA" id="ARBA00009437"/>
    </source>
</evidence>
<accession>A0A1H6EVD3</accession>
<evidence type="ECO:0000259" key="5">
    <source>
        <dbReference type="PROSITE" id="PS50931"/>
    </source>
</evidence>
<dbReference type="PANTHER" id="PTHR30346:SF28">
    <property type="entry name" value="HTH-TYPE TRANSCRIPTIONAL REGULATOR CYNR"/>
    <property type="match status" value="1"/>
</dbReference>
<dbReference type="InterPro" id="IPR000847">
    <property type="entry name" value="LysR_HTH_N"/>
</dbReference>
<protein>
    <submittedName>
        <fullName evidence="6">DNA-binding transcriptional regulator, LysR family</fullName>
    </submittedName>
</protein>
<dbReference type="FunFam" id="1.10.10.10:FF:000001">
    <property type="entry name" value="LysR family transcriptional regulator"/>
    <property type="match status" value="1"/>
</dbReference>
<comment type="similarity">
    <text evidence="1">Belongs to the LysR transcriptional regulatory family.</text>
</comment>
<dbReference type="AlphaFoldDB" id="A0A1H6EVD3"/>
<keyword evidence="4" id="KW-0804">Transcription</keyword>
<dbReference type="GO" id="GO:0003677">
    <property type="term" value="F:DNA binding"/>
    <property type="evidence" value="ECO:0007669"/>
    <property type="project" value="UniProtKB-KW"/>
</dbReference>
<dbReference type="InterPro" id="IPR036388">
    <property type="entry name" value="WH-like_DNA-bd_sf"/>
</dbReference>
<dbReference type="Gene3D" id="3.40.190.10">
    <property type="entry name" value="Periplasmic binding protein-like II"/>
    <property type="match status" value="2"/>
</dbReference>
<dbReference type="PROSITE" id="PS50931">
    <property type="entry name" value="HTH_LYSR"/>
    <property type="match status" value="1"/>
</dbReference>
<gene>
    <name evidence="6" type="ORF">SAMN05444920_118185</name>
</gene>
<dbReference type="Pfam" id="PF00126">
    <property type="entry name" value="HTH_1"/>
    <property type="match status" value="1"/>
</dbReference>
<dbReference type="Gene3D" id="1.10.10.10">
    <property type="entry name" value="Winged helix-like DNA-binding domain superfamily/Winged helix DNA-binding domain"/>
    <property type="match status" value="1"/>
</dbReference>
<keyword evidence="3 6" id="KW-0238">DNA-binding</keyword>
<keyword evidence="2" id="KW-0805">Transcription regulation</keyword>
<sequence>MDLHQIKYFLAVVDHNGINAAATVLDVAQPTISQAVQGLERELGVPLFHRIRRGMVLTSAGHSLVGPARRILRDVVAAEGSLVDAAGRPRGRLDVFAMPALSADPVARLAGTFRREFPKVSIRIGDLRDETMAASLIREGHCEIVFCHLPAKDCAGLKVRELGVQEYWLVLPPGSAPPPDPLPLAELPDMPHVTVPQGSSLAVGEIEQAIAAAGRAVRPAVVVEHREARLPFVLAGVGATFLERSMAEAAAARGAVVRSLEPRISRAYGLVYDPEALSPAGRAFVGVAEAAGP</sequence>
<dbReference type="PRINTS" id="PR00039">
    <property type="entry name" value="HTHLYSR"/>
</dbReference>